<protein>
    <submittedName>
        <fullName evidence="1">Uncharacterized protein</fullName>
    </submittedName>
</protein>
<proteinExistence type="predicted"/>
<name>A0A4C1V915_EUMVA</name>
<evidence type="ECO:0000313" key="2">
    <source>
        <dbReference type="Proteomes" id="UP000299102"/>
    </source>
</evidence>
<gene>
    <name evidence="1" type="ORF">EVAR_25068_1</name>
</gene>
<reference evidence="1 2" key="1">
    <citation type="journal article" date="2019" name="Commun. Biol.">
        <title>The bagworm genome reveals a unique fibroin gene that provides high tensile strength.</title>
        <authorList>
            <person name="Kono N."/>
            <person name="Nakamura H."/>
            <person name="Ohtoshi R."/>
            <person name="Tomita M."/>
            <person name="Numata K."/>
            <person name="Arakawa K."/>
        </authorList>
    </citation>
    <scope>NUCLEOTIDE SEQUENCE [LARGE SCALE GENOMIC DNA]</scope>
</reference>
<evidence type="ECO:0000313" key="1">
    <source>
        <dbReference type="EMBL" id="GBP34464.1"/>
    </source>
</evidence>
<keyword evidence="2" id="KW-1185">Reference proteome</keyword>
<dbReference type="Proteomes" id="UP000299102">
    <property type="component" value="Unassembled WGS sequence"/>
</dbReference>
<dbReference type="EMBL" id="BGZK01000288">
    <property type="protein sequence ID" value="GBP34464.1"/>
    <property type="molecule type" value="Genomic_DNA"/>
</dbReference>
<comment type="caution">
    <text evidence="1">The sequence shown here is derived from an EMBL/GenBank/DDBJ whole genome shotgun (WGS) entry which is preliminary data.</text>
</comment>
<accession>A0A4C1V915</accession>
<sequence>MKRSMDAIEAREDMQVHCDPGILVSNAYAHFSALINRSAPAPRPVRCKNTRETRVGVIYFERHRDFIFLWPAIFVGARAGGTRNGTRPALNKLSRN</sequence>
<dbReference type="AlphaFoldDB" id="A0A4C1V915"/>
<organism evidence="1 2">
    <name type="scientific">Eumeta variegata</name>
    <name type="common">Bagworm moth</name>
    <name type="synonym">Eumeta japonica</name>
    <dbReference type="NCBI Taxonomy" id="151549"/>
    <lineage>
        <taxon>Eukaryota</taxon>
        <taxon>Metazoa</taxon>
        <taxon>Ecdysozoa</taxon>
        <taxon>Arthropoda</taxon>
        <taxon>Hexapoda</taxon>
        <taxon>Insecta</taxon>
        <taxon>Pterygota</taxon>
        <taxon>Neoptera</taxon>
        <taxon>Endopterygota</taxon>
        <taxon>Lepidoptera</taxon>
        <taxon>Glossata</taxon>
        <taxon>Ditrysia</taxon>
        <taxon>Tineoidea</taxon>
        <taxon>Psychidae</taxon>
        <taxon>Oiketicinae</taxon>
        <taxon>Eumeta</taxon>
    </lineage>
</organism>